<dbReference type="EMBL" id="JASNQZ010000010">
    <property type="protein sequence ID" value="KAL0952582.1"/>
    <property type="molecule type" value="Genomic_DNA"/>
</dbReference>
<keyword evidence="1" id="KW-0732">Signal</keyword>
<gene>
    <name evidence="2" type="ORF">HGRIS_006838</name>
</gene>
<organism evidence="2 3">
    <name type="scientific">Hohenbuehelia grisea</name>
    <dbReference type="NCBI Taxonomy" id="104357"/>
    <lineage>
        <taxon>Eukaryota</taxon>
        <taxon>Fungi</taxon>
        <taxon>Dikarya</taxon>
        <taxon>Basidiomycota</taxon>
        <taxon>Agaricomycotina</taxon>
        <taxon>Agaricomycetes</taxon>
        <taxon>Agaricomycetidae</taxon>
        <taxon>Agaricales</taxon>
        <taxon>Pleurotineae</taxon>
        <taxon>Pleurotaceae</taxon>
        <taxon>Hohenbuehelia</taxon>
    </lineage>
</organism>
<comment type="caution">
    <text evidence="2">The sequence shown here is derived from an EMBL/GenBank/DDBJ whole genome shotgun (WGS) entry which is preliminary data.</text>
</comment>
<protein>
    <submittedName>
        <fullName evidence="2">Uncharacterized protein</fullName>
    </submittedName>
</protein>
<evidence type="ECO:0000313" key="2">
    <source>
        <dbReference type="EMBL" id="KAL0952582.1"/>
    </source>
</evidence>
<keyword evidence="3" id="KW-1185">Reference proteome</keyword>
<evidence type="ECO:0000313" key="3">
    <source>
        <dbReference type="Proteomes" id="UP001556367"/>
    </source>
</evidence>
<accession>A0ABR3JAJ0</accession>
<sequence>MSRLSRRPSRTQSRRMLSSLSIAFFALLAIVCLCPVSVAAEEKAKSEYGTVIGIDLGTTYALQLITFTLTSSDVSSKS</sequence>
<feature type="signal peptide" evidence="1">
    <location>
        <begin position="1"/>
        <end position="40"/>
    </location>
</feature>
<name>A0ABR3JAJ0_9AGAR</name>
<proteinExistence type="predicted"/>
<reference evidence="3" key="1">
    <citation type="submission" date="2024-06" db="EMBL/GenBank/DDBJ databases">
        <title>Multi-omics analyses provide insights into the biosynthesis of the anticancer antibiotic pleurotin in Hohenbuehelia grisea.</title>
        <authorList>
            <person name="Weaver J.A."/>
            <person name="Alberti F."/>
        </authorList>
    </citation>
    <scope>NUCLEOTIDE SEQUENCE [LARGE SCALE GENOMIC DNA]</scope>
    <source>
        <strain evidence="3">T-177</strain>
    </source>
</reference>
<evidence type="ECO:0000256" key="1">
    <source>
        <dbReference type="SAM" id="SignalP"/>
    </source>
</evidence>
<feature type="chain" id="PRO_5045280540" evidence="1">
    <location>
        <begin position="41"/>
        <end position="78"/>
    </location>
</feature>
<dbReference type="Proteomes" id="UP001556367">
    <property type="component" value="Unassembled WGS sequence"/>
</dbReference>